<keyword evidence="3" id="KW-1185">Reference proteome</keyword>
<dbReference type="HAMAP" id="MF_00652">
    <property type="entry name" value="UPF0246"/>
    <property type="match status" value="1"/>
</dbReference>
<reference evidence="2 3" key="1">
    <citation type="submission" date="2021-03" db="EMBL/GenBank/DDBJ databases">
        <title>Genomic Encyclopedia of Type Strains, Phase IV (KMG-IV): sequencing the most valuable type-strain genomes for metagenomic binning, comparative biology and taxonomic classification.</title>
        <authorList>
            <person name="Goeker M."/>
        </authorList>
    </citation>
    <scope>NUCLEOTIDE SEQUENCE [LARGE SCALE GENOMIC DNA]</scope>
    <source>
        <strain evidence="2 3">DSM 28650</strain>
    </source>
</reference>
<dbReference type="PANTHER" id="PTHR30283">
    <property type="entry name" value="PEROXIDE STRESS RESPONSE PROTEIN YAAA"/>
    <property type="match status" value="1"/>
</dbReference>
<accession>A0ABS4K082</accession>
<comment type="caution">
    <text evidence="2">The sequence shown here is derived from an EMBL/GenBank/DDBJ whole genome shotgun (WGS) entry which is preliminary data.</text>
</comment>
<evidence type="ECO:0000313" key="3">
    <source>
        <dbReference type="Proteomes" id="UP001519308"/>
    </source>
</evidence>
<name>A0ABS4K082_9CLOT</name>
<proteinExistence type="inferred from homology"/>
<protein>
    <recommendedName>
        <fullName evidence="1">UPF0246 protein J2Z44_000320</fullName>
    </recommendedName>
</protein>
<dbReference type="NCBIfam" id="NF002542">
    <property type="entry name" value="PRK02101.1-3"/>
    <property type="match status" value="1"/>
</dbReference>
<sequence length="255" mass="29507">MITVISPAKTLDFESPRPNIQYTHPLFSKETNELGQVLKSLSSDDISKLMNISEALSKLNYDRFQVLNNDEERVKEAIFAFKGDVYKGLNIEEFSPEHISFAQENLRILSGLYGVLRPLDIIKEHRLEMGTKLKFNSLNNLYDYWEDKLSLHIEELVLQSTGDKVLINLASDEYSKALKLKKLSKKIRVINVIFKENKNNEYKIIGLYAKKARGLMTSYIMRNEICEANKIKTFSTEGYKFSQTMSDENNIVFIR</sequence>
<dbReference type="Pfam" id="PF03883">
    <property type="entry name" value="H2O2_YaaD"/>
    <property type="match status" value="1"/>
</dbReference>
<dbReference type="PANTHER" id="PTHR30283:SF4">
    <property type="entry name" value="PEROXIDE STRESS RESISTANCE PROTEIN YAAA"/>
    <property type="match status" value="1"/>
</dbReference>
<organism evidence="2 3">
    <name type="scientific">Clostridium punense</name>
    <dbReference type="NCBI Taxonomy" id="1054297"/>
    <lineage>
        <taxon>Bacteria</taxon>
        <taxon>Bacillati</taxon>
        <taxon>Bacillota</taxon>
        <taxon>Clostridia</taxon>
        <taxon>Eubacteriales</taxon>
        <taxon>Clostridiaceae</taxon>
        <taxon>Clostridium</taxon>
    </lineage>
</organism>
<dbReference type="Proteomes" id="UP001519308">
    <property type="component" value="Unassembled WGS sequence"/>
</dbReference>
<gene>
    <name evidence="2" type="ORF">J2Z44_000320</name>
</gene>
<comment type="similarity">
    <text evidence="1">Belongs to the UPF0246 family.</text>
</comment>
<evidence type="ECO:0000313" key="2">
    <source>
        <dbReference type="EMBL" id="MBP2020536.1"/>
    </source>
</evidence>
<dbReference type="InterPro" id="IPR005583">
    <property type="entry name" value="YaaA"/>
</dbReference>
<evidence type="ECO:0000256" key="1">
    <source>
        <dbReference type="HAMAP-Rule" id="MF_00652"/>
    </source>
</evidence>
<dbReference type="EMBL" id="JAGGLL010000002">
    <property type="protein sequence ID" value="MBP2020536.1"/>
    <property type="molecule type" value="Genomic_DNA"/>
</dbReference>
<dbReference type="RefSeq" id="WP_209649290.1">
    <property type="nucleotide sequence ID" value="NZ_JAGGLL010000002.1"/>
</dbReference>